<evidence type="ECO:0000256" key="2">
    <source>
        <dbReference type="SAM" id="MobiDB-lite"/>
    </source>
</evidence>
<dbReference type="Proteomes" id="UP000046393">
    <property type="component" value="Unplaced"/>
</dbReference>
<evidence type="ECO:0000313" key="4">
    <source>
        <dbReference type="Proteomes" id="UP000046393"/>
    </source>
</evidence>
<keyword evidence="3" id="KW-1133">Transmembrane helix</keyword>
<evidence type="ECO:0000256" key="3">
    <source>
        <dbReference type="SAM" id="Phobius"/>
    </source>
</evidence>
<keyword evidence="4" id="KW-1185">Reference proteome</keyword>
<dbReference type="STRING" id="451379.A0A0N5AS80"/>
<protein>
    <submittedName>
        <fullName evidence="5">Nematode cuticle collagen N-terminal domain-containing protein</fullName>
    </submittedName>
</protein>
<keyword evidence="3" id="KW-0812">Transmembrane</keyword>
<name>A0A0N5AS80_9BILA</name>
<proteinExistence type="predicted"/>
<keyword evidence="1" id="KW-0677">Repeat</keyword>
<reference evidence="5" key="1">
    <citation type="submission" date="2017-02" db="UniProtKB">
        <authorList>
            <consortium name="WormBaseParasite"/>
        </authorList>
    </citation>
    <scope>IDENTIFICATION</scope>
</reference>
<feature type="compositionally biased region" description="Low complexity" evidence="2">
    <location>
        <begin position="174"/>
        <end position="183"/>
    </location>
</feature>
<feature type="compositionally biased region" description="Gly residues" evidence="2">
    <location>
        <begin position="198"/>
        <end position="207"/>
    </location>
</feature>
<feature type="region of interest" description="Disordered" evidence="2">
    <location>
        <begin position="75"/>
        <end position="106"/>
    </location>
</feature>
<dbReference type="PANTHER" id="PTHR24637">
    <property type="entry name" value="COLLAGEN"/>
    <property type="match status" value="1"/>
</dbReference>
<keyword evidence="3" id="KW-0472">Membrane</keyword>
<dbReference type="AlphaFoldDB" id="A0A0N5AS80"/>
<feature type="transmembrane region" description="Helical" evidence="3">
    <location>
        <begin position="7"/>
        <end position="30"/>
    </location>
</feature>
<dbReference type="PANTHER" id="PTHR24637:SF415">
    <property type="entry name" value="COL_CUTICLE_N DOMAIN-CONTAINING PROTEIN"/>
    <property type="match status" value="1"/>
</dbReference>
<dbReference type="WBParaSite" id="SMUV_0000763701-mRNA-1">
    <property type="protein sequence ID" value="SMUV_0000763701-mRNA-1"/>
    <property type="gene ID" value="SMUV_0000763701"/>
</dbReference>
<evidence type="ECO:0000256" key="1">
    <source>
        <dbReference type="ARBA" id="ARBA00022737"/>
    </source>
</evidence>
<sequence>MSKYEKYASVAFLLSAIGIFTQLLILPFLMNEANENKSDIQERIKKTQILARTAGIQLTQLKEASDRLKRDVLEYNLEPGPPGDPGIPGEDGEQGDDGLDGPPGMDAYQILLTMQERCVLCPSGPIGLPGPVGDRGITGPQGEKGISGVPGLDGHEGDVGPQGPIGKNGTAGSPGKKGPDGIPAIGGIGKPGPKGLPGAVGGPGQQGLRGKKSYIYGPPGADGKPGINGLDGLPGLPGLRGEKGVPGESGSDIKLCPCPSELTDTEDLDTDPITYTKQPKKEIIASKDCESERQPNSDLQNRLTVEGEVAKAIIEPEEDEGANKVYVLSGKVDEPTQLKPANNIIEEYTESEVVPELTENQEGMKENYDNTEGLWKSGSFSIRPIEEGRKLSSTHQLPTAHSKKPVTADFREQITTTKPSENGNELKFTSQIFQTVTPAAATTTSAVRSSYSVNQRRFIYITKRPRLDDVKV</sequence>
<feature type="compositionally biased region" description="Acidic residues" evidence="2">
    <location>
        <begin position="90"/>
        <end position="99"/>
    </location>
</feature>
<feature type="region of interest" description="Disordered" evidence="2">
    <location>
        <begin position="233"/>
        <end position="257"/>
    </location>
</feature>
<accession>A0A0N5AS80</accession>
<organism evidence="4 5">
    <name type="scientific">Syphacia muris</name>
    <dbReference type="NCBI Taxonomy" id="451379"/>
    <lineage>
        <taxon>Eukaryota</taxon>
        <taxon>Metazoa</taxon>
        <taxon>Ecdysozoa</taxon>
        <taxon>Nematoda</taxon>
        <taxon>Chromadorea</taxon>
        <taxon>Rhabditida</taxon>
        <taxon>Spirurina</taxon>
        <taxon>Oxyuridomorpha</taxon>
        <taxon>Oxyuroidea</taxon>
        <taxon>Oxyuridae</taxon>
        <taxon>Syphacia</taxon>
    </lineage>
</organism>
<dbReference type="InterPro" id="IPR008160">
    <property type="entry name" value="Collagen"/>
</dbReference>
<dbReference type="Pfam" id="PF01391">
    <property type="entry name" value="Collagen"/>
    <property type="match status" value="1"/>
</dbReference>
<dbReference type="Gene3D" id="1.20.5.320">
    <property type="entry name" value="6-Phosphogluconate Dehydrogenase, domain 3"/>
    <property type="match status" value="1"/>
</dbReference>
<evidence type="ECO:0000313" key="5">
    <source>
        <dbReference type="WBParaSite" id="SMUV_0000763701-mRNA-1"/>
    </source>
</evidence>
<feature type="region of interest" description="Disordered" evidence="2">
    <location>
        <begin position="134"/>
        <end position="212"/>
    </location>
</feature>